<evidence type="ECO:0000313" key="2">
    <source>
        <dbReference type="Proteomes" id="UP000694394"/>
    </source>
</evidence>
<dbReference type="Ensembl" id="ENSMICT00000072287.1">
    <property type="protein sequence ID" value="ENSMICP00000051781.1"/>
    <property type="gene ID" value="ENSMICG00000049587.1"/>
</dbReference>
<dbReference type="AlphaFoldDB" id="A0A8C5YHJ8"/>
<sequence>MISVITAQGDIWNPWATMLASVSGFYIQQHLWRILKHTGCPMSGGHRGNPESAIIHSISFNKIFLSLFSNALPP</sequence>
<proteinExistence type="predicted"/>
<dbReference type="GeneTree" id="ENSGT00910000147527"/>
<evidence type="ECO:0000313" key="1">
    <source>
        <dbReference type="Ensembl" id="ENSMICP00000051781.1"/>
    </source>
</evidence>
<protein>
    <submittedName>
        <fullName evidence="1">Uncharacterized protein</fullName>
    </submittedName>
</protein>
<name>A0A8C5YHJ8_MICMU</name>
<accession>A0A8C5YHJ8</accession>
<reference evidence="1" key="1">
    <citation type="submission" date="2016-12" db="EMBL/GenBank/DDBJ databases">
        <title>Mouse lemur reference genome and diversity panel.</title>
        <authorList>
            <person name="Harris R."/>
            <person name="Larsen P."/>
            <person name="Liu Y."/>
            <person name="Hughes D.S."/>
            <person name="Murali S."/>
            <person name="Raveendran M."/>
            <person name="Korchina V."/>
            <person name="Wang M."/>
            <person name="Jhangiani S."/>
            <person name="Bandaranaike D."/>
            <person name="Bellair M."/>
            <person name="Blankenburg K."/>
            <person name="Chao H."/>
            <person name="Dahdouli M."/>
            <person name="Dinh H."/>
            <person name="Doddapaneni H."/>
            <person name="English A."/>
            <person name="Firestine M."/>
            <person name="Gnanaolivu R."/>
            <person name="Gross S."/>
            <person name="Hernandez B."/>
            <person name="Javaid M."/>
            <person name="Jayaseelan J."/>
            <person name="Jones J."/>
            <person name="Khan Z."/>
            <person name="Kovar C."/>
            <person name="Kurapati P."/>
            <person name="Le B."/>
            <person name="Lee S."/>
            <person name="Li M."/>
            <person name="Mathew T."/>
            <person name="Narasimhan A."/>
            <person name="Ngo D."/>
            <person name="Nguyen L."/>
            <person name="Okwuonu G."/>
            <person name="Ongeri F."/>
            <person name="Osuji N."/>
            <person name="Pu L.-L."/>
            <person name="Puazo M."/>
            <person name="Quiroz J."/>
            <person name="Raj R."/>
            <person name="Rajbhandari K."/>
            <person name="Reid J.G."/>
            <person name="Santibanez J."/>
            <person name="Sexton D."/>
            <person name="Skinner E."/>
            <person name="Vee V."/>
            <person name="Weissenberger G."/>
            <person name="Wu Y."/>
            <person name="Xin Y."/>
            <person name="Han Y."/>
            <person name="Campbell C."/>
            <person name="Brown A."/>
            <person name="Sullivan B."/>
            <person name="Shelton J."/>
            <person name="Brown S."/>
            <person name="Dudchenko O."/>
            <person name="Machol I."/>
            <person name="Durand N."/>
            <person name="Shamim M."/>
            <person name="Lieberman A."/>
            <person name="Muzny D.M."/>
            <person name="Richards S."/>
            <person name="Yoder A."/>
            <person name="Worley K.C."/>
            <person name="Rogers J."/>
            <person name="Gibbs R.A."/>
        </authorList>
    </citation>
    <scope>NUCLEOTIDE SEQUENCE [LARGE SCALE GENOMIC DNA]</scope>
</reference>
<dbReference type="EMBL" id="ABDC03000442">
    <property type="status" value="NOT_ANNOTATED_CDS"/>
    <property type="molecule type" value="Genomic_DNA"/>
</dbReference>
<keyword evidence="2" id="KW-1185">Reference proteome</keyword>
<dbReference type="Proteomes" id="UP000694394">
    <property type="component" value="Chromosome 1"/>
</dbReference>
<organism evidence="1 2">
    <name type="scientific">Microcebus murinus</name>
    <name type="common">Gray mouse lemur</name>
    <name type="synonym">Lemur murinus</name>
    <dbReference type="NCBI Taxonomy" id="30608"/>
    <lineage>
        <taxon>Eukaryota</taxon>
        <taxon>Metazoa</taxon>
        <taxon>Chordata</taxon>
        <taxon>Craniata</taxon>
        <taxon>Vertebrata</taxon>
        <taxon>Euteleostomi</taxon>
        <taxon>Mammalia</taxon>
        <taxon>Eutheria</taxon>
        <taxon>Euarchontoglires</taxon>
        <taxon>Primates</taxon>
        <taxon>Strepsirrhini</taxon>
        <taxon>Lemuriformes</taxon>
        <taxon>Cheirogaleidae</taxon>
        <taxon>Microcebus</taxon>
    </lineage>
</organism>
<reference evidence="1" key="2">
    <citation type="submission" date="2025-08" db="UniProtKB">
        <authorList>
            <consortium name="Ensembl"/>
        </authorList>
    </citation>
    <scope>IDENTIFICATION</scope>
</reference>
<reference evidence="1" key="3">
    <citation type="submission" date="2025-09" db="UniProtKB">
        <authorList>
            <consortium name="Ensembl"/>
        </authorList>
    </citation>
    <scope>IDENTIFICATION</scope>
</reference>